<reference evidence="1 2" key="1">
    <citation type="journal article" date="2019" name="mSystems">
        <title>Life at home and on the roam: Genomic adaptions reflect the dual lifestyle of an intracellular, facultative symbiont.</title>
        <authorList>
            <person name="Burgsdorf I."/>
        </authorList>
    </citation>
    <scope>NUCLEOTIDE SEQUENCE [LARGE SCALE GENOMIC DNA]</scope>
    <source>
        <strain evidence="1">277cV</strain>
    </source>
</reference>
<evidence type="ECO:0000313" key="1">
    <source>
        <dbReference type="EMBL" id="TGG96194.1"/>
    </source>
</evidence>
<dbReference type="AlphaFoldDB" id="A0A524RQT7"/>
<gene>
    <name evidence="1" type="ORF">ERJ67_01300</name>
</gene>
<proteinExistence type="predicted"/>
<dbReference type="Proteomes" id="UP000317990">
    <property type="component" value="Unassembled WGS sequence"/>
</dbReference>
<evidence type="ECO:0008006" key="3">
    <source>
        <dbReference type="Google" id="ProtNLM"/>
    </source>
</evidence>
<dbReference type="EMBL" id="SRMO01000026">
    <property type="protein sequence ID" value="TGG96194.1"/>
    <property type="molecule type" value="Genomic_DNA"/>
</dbReference>
<evidence type="ECO:0000313" key="2">
    <source>
        <dbReference type="Proteomes" id="UP000317990"/>
    </source>
</evidence>
<name>A0A524RQT7_9CHRO</name>
<accession>A0A524RQT7</accession>
<comment type="caution">
    <text evidence="1">The sequence shown here is derived from an EMBL/GenBank/DDBJ whole genome shotgun (WGS) entry which is preliminary data.</text>
</comment>
<organism evidence="1 2">
    <name type="scientific">Aphanocapsa feldmannii 277cV</name>
    <dbReference type="NCBI Taxonomy" id="2507553"/>
    <lineage>
        <taxon>Bacteria</taxon>
        <taxon>Bacillati</taxon>
        <taxon>Cyanobacteriota</taxon>
        <taxon>Cyanophyceae</taxon>
        <taxon>Oscillatoriophycideae</taxon>
        <taxon>Chroococcales</taxon>
        <taxon>Microcystaceae</taxon>
        <taxon>Aphanocapsa</taxon>
    </lineage>
</organism>
<protein>
    <recommendedName>
        <fullName evidence="3">DUF393 domain-containing protein</fullName>
    </recommendedName>
</protein>
<sequence length="166" mass="17569">MDPGIWLCYDGGCYFCSNFALATELRGGVPSLHLVDARRDKGLACALAARGCPISSGAVLVESPDGPAVETRPPGTTGCDTTTLVPPTLTPVLLDGMTLSHGADAIARLCTLMRPSDPLLLLLARLFRVRPRARRLYPLLLLARRVALALRGLPLDPLGSDALAAR</sequence>